<proteinExistence type="predicted"/>
<accession>A0ABY3PGU4</accession>
<name>A0ABY3PGU4_9CYAN</name>
<dbReference type="Proteomes" id="UP001054846">
    <property type="component" value="Chromosome"/>
</dbReference>
<sequence length="80" mass="9345">MKSFLDSAGRVDLVLGLLKGDPAKFFVALLVLVNVFTSKSSRRLLFLIYGYDVYAVDPWEHFWIQLRGYPWKAKPKYIYL</sequence>
<dbReference type="RefSeq" id="WP_230839888.1">
    <property type="nucleotide sequence ID" value="NZ_CP063845.1"/>
</dbReference>
<gene>
    <name evidence="1" type="ORF">ISF26_13775</name>
</gene>
<organism evidence="1 2">
    <name type="scientific">Gloeobacter morelensis MG652769</name>
    <dbReference type="NCBI Taxonomy" id="2781736"/>
    <lineage>
        <taxon>Bacteria</taxon>
        <taxon>Bacillati</taxon>
        <taxon>Cyanobacteriota</taxon>
        <taxon>Cyanophyceae</taxon>
        <taxon>Gloeobacterales</taxon>
        <taxon>Gloeobacteraceae</taxon>
        <taxon>Gloeobacter</taxon>
        <taxon>Gloeobacter morelensis</taxon>
    </lineage>
</organism>
<reference evidence="1 2" key="1">
    <citation type="journal article" date="2021" name="Genome Biol. Evol.">
        <title>Complete Genome Sequencing of a Novel Gloeobacter Species from a Waterfall Cave in Mexico.</title>
        <authorList>
            <person name="Saw J.H."/>
            <person name="Cardona T."/>
            <person name="Montejano G."/>
        </authorList>
    </citation>
    <scope>NUCLEOTIDE SEQUENCE [LARGE SCALE GENOMIC DNA]</scope>
    <source>
        <strain evidence="1">MG652769</strain>
    </source>
</reference>
<dbReference type="EMBL" id="CP063845">
    <property type="protein sequence ID" value="UFP92891.1"/>
    <property type="molecule type" value="Genomic_DNA"/>
</dbReference>
<protein>
    <submittedName>
        <fullName evidence="1">Uncharacterized protein</fullName>
    </submittedName>
</protein>
<keyword evidence="2" id="KW-1185">Reference proteome</keyword>
<evidence type="ECO:0000313" key="2">
    <source>
        <dbReference type="Proteomes" id="UP001054846"/>
    </source>
</evidence>
<evidence type="ECO:0000313" key="1">
    <source>
        <dbReference type="EMBL" id="UFP92891.1"/>
    </source>
</evidence>